<gene>
    <name evidence="2" type="ordered locus">RSal33209_1902</name>
</gene>
<name>A9WQU0_RENSM</name>
<feature type="transmembrane region" description="Helical" evidence="1">
    <location>
        <begin position="94"/>
        <end position="113"/>
    </location>
</feature>
<sequence>MALPPLMEKKLVEFSDPSSAVTQCAAVSTLLGAIRVPPQWPPLFALLTATMDRKSLMLALVPPTILGLGGALAEAVAVLVPANTRPSSTIPKRAALTLFCIVILHVEVWGLLAKTRALR</sequence>
<keyword evidence="1" id="KW-1133">Transmembrane helix</keyword>
<dbReference type="HOGENOM" id="CLU_2059484_0_0_11"/>
<keyword evidence="1" id="KW-0472">Membrane</keyword>
<keyword evidence="1" id="KW-0812">Transmembrane</keyword>
<dbReference type="AlphaFoldDB" id="A9WQU0"/>
<feature type="transmembrane region" description="Helical" evidence="1">
    <location>
        <begin position="56"/>
        <end position="82"/>
    </location>
</feature>
<evidence type="ECO:0000313" key="3">
    <source>
        <dbReference type="Proteomes" id="UP000002007"/>
    </source>
</evidence>
<dbReference type="Proteomes" id="UP000002007">
    <property type="component" value="Chromosome"/>
</dbReference>
<dbReference type="KEGG" id="rsa:RSal33209_1902"/>
<proteinExistence type="predicted"/>
<evidence type="ECO:0000313" key="2">
    <source>
        <dbReference type="EMBL" id="ABY23635.1"/>
    </source>
</evidence>
<reference evidence="3" key="1">
    <citation type="journal article" date="2008" name="J. Bacteriol.">
        <title>Genome sequence of the fish pathogen Renibacterium salmoninarum suggests reductive evolution away from an environmental Arthrobacter ancestor.</title>
        <authorList>
            <person name="Wiens G.D."/>
            <person name="Rockey D.D."/>
            <person name="Wu Z."/>
            <person name="Chang J."/>
            <person name="Levy R."/>
            <person name="Crane S."/>
            <person name="Chen D.S."/>
            <person name="Capri G.R."/>
            <person name="Burnett J.R."/>
            <person name="Sudheesh P.S."/>
            <person name="Schipma M.J."/>
            <person name="Burd H."/>
            <person name="Bhattacharyya A."/>
            <person name="Rhodes L.D."/>
            <person name="Kaul R."/>
            <person name="Strom M.S."/>
        </authorList>
    </citation>
    <scope>NUCLEOTIDE SEQUENCE [LARGE SCALE GENOMIC DNA]</scope>
    <source>
        <strain evidence="3">ATCC 33209 / DSM 20767 / JCM 11484 / NBRC 15589 / NCIMB 2235</strain>
    </source>
</reference>
<accession>A9WQU0</accession>
<keyword evidence="3" id="KW-1185">Reference proteome</keyword>
<dbReference type="EMBL" id="CP000910">
    <property type="protein sequence ID" value="ABY23635.1"/>
    <property type="molecule type" value="Genomic_DNA"/>
</dbReference>
<protein>
    <submittedName>
        <fullName evidence="2">Hypothetical membrane protein</fullName>
    </submittedName>
</protein>
<organism evidence="2 3">
    <name type="scientific">Renibacterium salmoninarum (strain ATCC 33209 / DSM 20767 / JCM 11484 / NBRC 15589 / NCIMB 2235)</name>
    <dbReference type="NCBI Taxonomy" id="288705"/>
    <lineage>
        <taxon>Bacteria</taxon>
        <taxon>Bacillati</taxon>
        <taxon>Actinomycetota</taxon>
        <taxon>Actinomycetes</taxon>
        <taxon>Micrococcales</taxon>
        <taxon>Micrococcaceae</taxon>
        <taxon>Renibacterium</taxon>
    </lineage>
</organism>
<evidence type="ECO:0000256" key="1">
    <source>
        <dbReference type="SAM" id="Phobius"/>
    </source>
</evidence>